<dbReference type="SUPFAM" id="SSF52540">
    <property type="entry name" value="P-loop containing nucleoside triphosphate hydrolases"/>
    <property type="match status" value="1"/>
</dbReference>
<dbReference type="InterPro" id="IPR008145">
    <property type="entry name" value="GK/Ca_channel_bsu"/>
</dbReference>
<comment type="similarity">
    <text evidence="3">Belongs to the guanylate kinase family.</text>
</comment>
<dbReference type="Gene3D" id="3.40.50.300">
    <property type="entry name" value="P-loop containing nucleotide triphosphate hydrolases"/>
    <property type="match status" value="1"/>
</dbReference>
<sequence>MPASCSGKLIIVSGPSGAGKTTVLRGVFERSLAMGIGPLISSVSATTRPPRPGEVDAVDYYFLTKEQFDLRRERGEFIECFELFGRGYWYGTLKEEVSTGLEAGKWVVLE</sequence>
<comment type="function">
    <text evidence="1">Essential for recycling GMP and indirectly, cGMP.</text>
</comment>
<evidence type="ECO:0000256" key="2">
    <source>
        <dbReference type="ARBA" id="ARBA00004496"/>
    </source>
</evidence>
<comment type="caution">
    <text evidence="14">The sequence shown here is derived from an EMBL/GenBank/DDBJ whole genome shotgun (WGS) entry which is preliminary data.</text>
</comment>
<evidence type="ECO:0000256" key="6">
    <source>
        <dbReference type="ARBA" id="ARBA00022490"/>
    </source>
</evidence>
<dbReference type="FunFam" id="3.30.63.10:FF:000005">
    <property type="entry name" value="Guanylate kinase"/>
    <property type="match status" value="1"/>
</dbReference>
<evidence type="ECO:0000256" key="11">
    <source>
        <dbReference type="ARBA" id="ARBA00030128"/>
    </source>
</evidence>
<keyword evidence="9" id="KW-0418">Kinase</keyword>
<evidence type="ECO:0000256" key="12">
    <source>
        <dbReference type="ARBA" id="ARBA00048594"/>
    </source>
</evidence>
<dbReference type="InterPro" id="IPR008144">
    <property type="entry name" value="Guanylate_kin-like_dom"/>
</dbReference>
<dbReference type="PROSITE" id="PS00856">
    <property type="entry name" value="GUANYLATE_KINASE_1"/>
    <property type="match status" value="1"/>
</dbReference>
<dbReference type="PANTHER" id="PTHR23117:SF13">
    <property type="entry name" value="GUANYLATE KINASE"/>
    <property type="match status" value="1"/>
</dbReference>
<dbReference type="CDD" id="cd00071">
    <property type="entry name" value="GMPK"/>
    <property type="match status" value="1"/>
</dbReference>
<dbReference type="EC" id="2.7.4.8" evidence="4"/>
<evidence type="ECO:0000256" key="3">
    <source>
        <dbReference type="ARBA" id="ARBA00005790"/>
    </source>
</evidence>
<comment type="subcellular location">
    <subcellularLocation>
        <location evidence="2">Cytoplasm</location>
    </subcellularLocation>
</comment>
<dbReference type="Pfam" id="PF00625">
    <property type="entry name" value="Guanylate_kin"/>
    <property type="match status" value="1"/>
</dbReference>
<evidence type="ECO:0000259" key="13">
    <source>
        <dbReference type="PROSITE" id="PS50052"/>
    </source>
</evidence>
<dbReference type="Gene3D" id="3.30.63.10">
    <property type="entry name" value="Guanylate Kinase phosphate binding domain"/>
    <property type="match status" value="1"/>
</dbReference>
<dbReference type="GO" id="GO:0005829">
    <property type="term" value="C:cytosol"/>
    <property type="evidence" value="ECO:0007669"/>
    <property type="project" value="TreeGrafter"/>
</dbReference>
<proteinExistence type="inferred from homology"/>
<name>A0A0F9D6Z4_9ZZZZ</name>
<evidence type="ECO:0000313" key="14">
    <source>
        <dbReference type="EMBL" id="KKL57339.1"/>
    </source>
</evidence>
<keyword evidence="6" id="KW-0963">Cytoplasm</keyword>
<feature type="non-terminal residue" evidence="14">
    <location>
        <position position="110"/>
    </location>
</feature>
<evidence type="ECO:0000256" key="7">
    <source>
        <dbReference type="ARBA" id="ARBA00022679"/>
    </source>
</evidence>
<evidence type="ECO:0000256" key="8">
    <source>
        <dbReference type="ARBA" id="ARBA00022741"/>
    </source>
</evidence>
<evidence type="ECO:0000256" key="5">
    <source>
        <dbReference type="ARBA" id="ARBA00016296"/>
    </source>
</evidence>
<dbReference type="EMBL" id="LAZR01030199">
    <property type="protein sequence ID" value="KKL57339.1"/>
    <property type="molecule type" value="Genomic_DNA"/>
</dbReference>
<organism evidence="14">
    <name type="scientific">marine sediment metagenome</name>
    <dbReference type="NCBI Taxonomy" id="412755"/>
    <lineage>
        <taxon>unclassified sequences</taxon>
        <taxon>metagenomes</taxon>
        <taxon>ecological metagenomes</taxon>
    </lineage>
</organism>
<gene>
    <name evidence="14" type="ORF">LCGC14_2236430</name>
</gene>
<feature type="domain" description="Guanylate kinase-like" evidence="13">
    <location>
        <begin position="7"/>
        <end position="110"/>
    </location>
</feature>
<keyword evidence="8" id="KW-0547">Nucleotide-binding</keyword>
<keyword evidence="10" id="KW-0067">ATP-binding</keyword>
<dbReference type="AlphaFoldDB" id="A0A0F9D6Z4"/>
<evidence type="ECO:0000256" key="10">
    <source>
        <dbReference type="ARBA" id="ARBA00022840"/>
    </source>
</evidence>
<evidence type="ECO:0000256" key="1">
    <source>
        <dbReference type="ARBA" id="ARBA00003531"/>
    </source>
</evidence>
<dbReference type="GO" id="GO:0005524">
    <property type="term" value="F:ATP binding"/>
    <property type="evidence" value="ECO:0007669"/>
    <property type="project" value="UniProtKB-KW"/>
</dbReference>
<keyword evidence="7" id="KW-0808">Transferase</keyword>
<accession>A0A0F9D6Z4</accession>
<dbReference type="GO" id="GO:0004385">
    <property type="term" value="F:GMP kinase activity"/>
    <property type="evidence" value="ECO:0007669"/>
    <property type="project" value="UniProtKB-EC"/>
</dbReference>
<protein>
    <recommendedName>
        <fullName evidence="5">Guanylate kinase</fullName>
        <ecNumber evidence="4">2.7.4.8</ecNumber>
    </recommendedName>
    <alternativeName>
        <fullName evidence="11">GMP kinase</fullName>
    </alternativeName>
</protein>
<comment type="catalytic activity">
    <reaction evidence="12">
        <text>GMP + ATP = GDP + ADP</text>
        <dbReference type="Rhea" id="RHEA:20780"/>
        <dbReference type="ChEBI" id="CHEBI:30616"/>
        <dbReference type="ChEBI" id="CHEBI:58115"/>
        <dbReference type="ChEBI" id="CHEBI:58189"/>
        <dbReference type="ChEBI" id="CHEBI:456216"/>
        <dbReference type="EC" id="2.7.4.8"/>
    </reaction>
</comment>
<dbReference type="InterPro" id="IPR020590">
    <property type="entry name" value="Guanylate_kinase_CS"/>
</dbReference>
<dbReference type="InterPro" id="IPR027417">
    <property type="entry name" value="P-loop_NTPase"/>
</dbReference>
<evidence type="ECO:0000256" key="4">
    <source>
        <dbReference type="ARBA" id="ARBA00012961"/>
    </source>
</evidence>
<dbReference type="PROSITE" id="PS50052">
    <property type="entry name" value="GUANYLATE_KINASE_2"/>
    <property type="match status" value="1"/>
</dbReference>
<dbReference type="PANTHER" id="PTHR23117">
    <property type="entry name" value="GUANYLATE KINASE-RELATED"/>
    <property type="match status" value="1"/>
</dbReference>
<evidence type="ECO:0000256" key="9">
    <source>
        <dbReference type="ARBA" id="ARBA00022777"/>
    </source>
</evidence>
<reference evidence="14" key="1">
    <citation type="journal article" date="2015" name="Nature">
        <title>Complex archaea that bridge the gap between prokaryotes and eukaryotes.</title>
        <authorList>
            <person name="Spang A."/>
            <person name="Saw J.H."/>
            <person name="Jorgensen S.L."/>
            <person name="Zaremba-Niedzwiedzka K."/>
            <person name="Martijn J."/>
            <person name="Lind A.E."/>
            <person name="van Eijk R."/>
            <person name="Schleper C."/>
            <person name="Guy L."/>
            <person name="Ettema T.J."/>
        </authorList>
    </citation>
    <scope>NUCLEOTIDE SEQUENCE</scope>
</reference>